<comment type="caution">
    <text evidence="5">The sequence shown here is derived from an EMBL/GenBank/DDBJ whole genome shotgun (WGS) entry which is preliminary data.</text>
</comment>
<keyword evidence="3" id="KW-0663">Pyridoxal phosphate</keyword>
<evidence type="ECO:0000256" key="2">
    <source>
        <dbReference type="ARBA" id="ARBA00007103"/>
    </source>
</evidence>
<evidence type="ECO:0000313" key="6">
    <source>
        <dbReference type="Proteomes" id="UP000293613"/>
    </source>
</evidence>
<dbReference type="FunFam" id="3.40.50.1100:FF:000003">
    <property type="entry name" value="Cystathionine beta-synthase"/>
    <property type="match status" value="1"/>
</dbReference>
<evidence type="ECO:0000313" key="5">
    <source>
        <dbReference type="EMBL" id="RYM95540.1"/>
    </source>
</evidence>
<dbReference type="GO" id="GO:0009069">
    <property type="term" value="P:serine family amino acid metabolic process"/>
    <property type="evidence" value="ECO:0007669"/>
    <property type="project" value="UniProtKB-ARBA"/>
</dbReference>
<protein>
    <submittedName>
        <fullName evidence="5">Cystathionine beta-synthase</fullName>
    </submittedName>
</protein>
<dbReference type="GO" id="GO:0006534">
    <property type="term" value="P:cysteine metabolic process"/>
    <property type="evidence" value="ECO:0007669"/>
    <property type="project" value="UniProtKB-ARBA"/>
</dbReference>
<dbReference type="Pfam" id="PF00291">
    <property type="entry name" value="PALP"/>
    <property type="match status" value="1"/>
</dbReference>
<organism evidence="5 6">
    <name type="scientific">Bifidobacterium animalis subsp. lactis</name>
    <name type="common">Bifidobacterium lactis</name>
    <dbReference type="NCBI Taxonomy" id="302911"/>
    <lineage>
        <taxon>Bacteria</taxon>
        <taxon>Bacillati</taxon>
        <taxon>Actinomycetota</taxon>
        <taxon>Actinomycetes</taxon>
        <taxon>Bifidobacteriales</taxon>
        <taxon>Bifidobacteriaceae</taxon>
        <taxon>Bifidobacterium</taxon>
    </lineage>
</organism>
<dbReference type="Proteomes" id="UP000293613">
    <property type="component" value="Unassembled WGS sequence"/>
</dbReference>
<dbReference type="InterPro" id="IPR050214">
    <property type="entry name" value="Cys_Synth/Cystath_Beta-Synth"/>
</dbReference>
<dbReference type="CDD" id="cd01561">
    <property type="entry name" value="CBS_like"/>
    <property type="match status" value="1"/>
</dbReference>
<evidence type="ECO:0000256" key="1">
    <source>
        <dbReference type="ARBA" id="ARBA00001933"/>
    </source>
</evidence>
<accession>A0A315RX21</accession>
<dbReference type="AlphaFoldDB" id="A0A315RX21"/>
<comment type="cofactor">
    <cofactor evidence="1">
        <name>pyridoxal 5'-phosphate</name>
        <dbReference type="ChEBI" id="CHEBI:597326"/>
    </cofactor>
</comment>
<dbReference type="EMBL" id="RSCO01000017">
    <property type="protein sequence ID" value="RYM95540.1"/>
    <property type="molecule type" value="Genomic_DNA"/>
</dbReference>
<dbReference type="RefSeq" id="WP_004218807.1">
    <property type="nucleotide sequence ID" value="NZ_CAKMAC010000001.1"/>
</dbReference>
<dbReference type="OMA" id="WMADYGF"/>
<dbReference type="Gene3D" id="3.40.50.1100">
    <property type="match status" value="2"/>
</dbReference>
<dbReference type="GeneID" id="29696623"/>
<proteinExistence type="inferred from homology"/>
<dbReference type="InterPro" id="IPR001926">
    <property type="entry name" value="TrpB-like_PALP"/>
</dbReference>
<feature type="domain" description="Tryptophan synthase beta chain-like PALP" evidence="4">
    <location>
        <begin position="9"/>
        <end position="299"/>
    </location>
</feature>
<dbReference type="PANTHER" id="PTHR10314">
    <property type="entry name" value="CYSTATHIONINE BETA-SYNTHASE"/>
    <property type="match status" value="1"/>
</dbReference>
<comment type="similarity">
    <text evidence="2">Belongs to the cysteine synthase/cystathionine beta-synthase family.</text>
</comment>
<dbReference type="InterPro" id="IPR036052">
    <property type="entry name" value="TrpB-like_PALP_sf"/>
</dbReference>
<name>A0A315RX21_BIFAN</name>
<gene>
    <name evidence="5" type="ORF">PG2011B_0580</name>
</gene>
<evidence type="ECO:0000259" key="4">
    <source>
        <dbReference type="Pfam" id="PF00291"/>
    </source>
</evidence>
<evidence type="ECO:0000256" key="3">
    <source>
        <dbReference type="ARBA" id="ARBA00022898"/>
    </source>
</evidence>
<reference evidence="5 6" key="1">
    <citation type="journal article" date="2019" name="Appl. Environ. Microbiol.">
        <title>Dissecting the evolutionary development of the Bifidobacterium animalis species through comparative genomics analyses.</title>
        <authorList>
            <person name="Lugli G.A."/>
            <person name="Mancino W."/>
            <person name="Milani C."/>
            <person name="Duranti S."/>
            <person name="Mancabelli L."/>
            <person name="Napoli S."/>
            <person name="Mangifesta M."/>
            <person name="Viappiani A."/>
            <person name="Anzalone R."/>
            <person name="Longhi G."/>
            <person name="van Sinderen D."/>
            <person name="Ventura M."/>
            <person name="Turroni F."/>
        </authorList>
    </citation>
    <scope>NUCLEOTIDE SEQUENCE [LARGE SCALE GENOMIC DNA]</scope>
    <source>
        <strain evidence="5 6">2011B</strain>
    </source>
</reference>
<dbReference type="SUPFAM" id="SSF53686">
    <property type="entry name" value="Tryptophan synthase beta subunit-like PLP-dependent enzymes"/>
    <property type="match status" value="1"/>
</dbReference>
<sequence length="339" mass="36150">MAIHTTVAELIGNTPLVELHNVTDGVRAKIAVKVEYFNPGGSSKDRIAERIIGAAEREGKLRPGGVIVEPTSGNTGVGLALVAQQRGYRTVFVLPDKVSETKRAVLRAYGAEVVVTPTDVEPDDPRSYYSVSDRLAREIPGAFKPNQYSNLNGPRSHYETTGPEIWEASEGGVTHFVAGIGTGGTISGTGRYLKEVSNGAVTVIGADPEGSIYSSPANVHGYDIEGVGEDFYPSAFDQTIPDAVEQVTDGEAFLMTRRLAAEEGLLVGGSSGMAVAAAVRYAREHDLDESATVVVLLPDSGRGYLEKIFNDDWMIEHGYADIVARTSRPSLVDGVLLEV</sequence>
<dbReference type="GO" id="GO:0044272">
    <property type="term" value="P:sulfur compound biosynthetic process"/>
    <property type="evidence" value="ECO:0007669"/>
    <property type="project" value="UniProtKB-ARBA"/>
</dbReference>
<dbReference type="FunFam" id="3.40.50.1100:FF:000118">
    <property type="entry name" value="Related to CYS4-cystathionine beta-synthase"/>
    <property type="match status" value="1"/>
</dbReference>